<organism evidence="12 13">
    <name type="scientific">Plasmodium falciparum Tanzania</name>
    <name type="common">2000708</name>
    <dbReference type="NCBI Taxonomy" id="1036725"/>
    <lineage>
        <taxon>Eukaryota</taxon>
        <taxon>Sar</taxon>
        <taxon>Alveolata</taxon>
        <taxon>Apicomplexa</taxon>
        <taxon>Aconoidasida</taxon>
        <taxon>Haemosporida</taxon>
        <taxon>Plasmodiidae</taxon>
        <taxon>Plasmodium</taxon>
        <taxon>Plasmodium (Laverania)</taxon>
    </lineage>
</organism>
<evidence type="ECO:0000256" key="1">
    <source>
        <dbReference type="ARBA" id="ARBA00004370"/>
    </source>
</evidence>
<comment type="subcellular location">
    <subcellularLocation>
        <location evidence="1">Membrane</location>
    </subcellularLocation>
</comment>
<feature type="transmembrane region" description="Helical" evidence="10">
    <location>
        <begin position="607"/>
        <end position="626"/>
    </location>
</feature>
<keyword evidence="3 8" id="KW-0853">WD repeat</keyword>
<dbReference type="Pfam" id="PF13664">
    <property type="entry name" value="DUF4149"/>
    <property type="match status" value="1"/>
</dbReference>
<accession>A0A024W531</accession>
<dbReference type="Gene3D" id="2.130.10.10">
    <property type="entry name" value="YVTN repeat-like/Quinoprotein amine dehydrogenase"/>
    <property type="match status" value="1"/>
</dbReference>
<feature type="compositionally biased region" description="Basic residues" evidence="9">
    <location>
        <begin position="24"/>
        <end position="38"/>
    </location>
</feature>
<keyword evidence="2" id="KW-0597">Phosphoprotein</keyword>
<feature type="repeat" description="WD" evidence="8">
    <location>
        <begin position="318"/>
        <end position="360"/>
    </location>
</feature>
<dbReference type="OrthoDB" id="270624at2759"/>
<dbReference type="eggNOG" id="KOG0270">
    <property type="taxonomic scope" value="Eukaryota"/>
</dbReference>
<dbReference type="PANTHER" id="PTHR14091">
    <property type="entry name" value="PERIODIC TRYPTOPHAN PROTEIN 1"/>
    <property type="match status" value="1"/>
</dbReference>
<feature type="repeat" description="WD" evidence="8">
    <location>
        <begin position="275"/>
        <end position="317"/>
    </location>
</feature>
<feature type="compositionally biased region" description="Basic and acidic residues" evidence="9">
    <location>
        <begin position="10"/>
        <end position="23"/>
    </location>
</feature>
<evidence type="ECO:0000256" key="10">
    <source>
        <dbReference type="SAM" id="Phobius"/>
    </source>
</evidence>
<evidence type="ECO:0000313" key="12">
    <source>
        <dbReference type="EMBL" id="ETW35276.1"/>
    </source>
</evidence>
<dbReference type="GO" id="GO:0006364">
    <property type="term" value="P:rRNA processing"/>
    <property type="evidence" value="ECO:0007669"/>
    <property type="project" value="InterPro"/>
</dbReference>
<evidence type="ECO:0000256" key="3">
    <source>
        <dbReference type="ARBA" id="ARBA00022574"/>
    </source>
</evidence>
<dbReference type="AlphaFoldDB" id="A0A024W531"/>
<evidence type="ECO:0000256" key="4">
    <source>
        <dbReference type="ARBA" id="ARBA00022692"/>
    </source>
</evidence>
<feature type="transmembrane region" description="Helical" evidence="10">
    <location>
        <begin position="521"/>
        <end position="540"/>
    </location>
</feature>
<dbReference type="PROSITE" id="PS50082">
    <property type="entry name" value="WD_REPEATS_2"/>
    <property type="match status" value="2"/>
</dbReference>
<dbReference type="Pfam" id="PF00400">
    <property type="entry name" value="WD40"/>
    <property type="match status" value="2"/>
</dbReference>
<dbReference type="InterPro" id="IPR001680">
    <property type="entry name" value="WD40_rpt"/>
</dbReference>
<feature type="region of interest" description="Disordered" evidence="9">
    <location>
        <begin position="52"/>
        <end position="98"/>
    </location>
</feature>
<proteinExistence type="predicted"/>
<dbReference type="PANTHER" id="PTHR14091:SF0">
    <property type="entry name" value="PERIODIC TRYPTOPHAN PROTEIN 1 HOMOLOG"/>
    <property type="match status" value="1"/>
</dbReference>
<name>A0A024W531_PLAFA</name>
<evidence type="ECO:0000256" key="6">
    <source>
        <dbReference type="ARBA" id="ARBA00022989"/>
    </source>
</evidence>
<dbReference type="GO" id="GO:0016020">
    <property type="term" value="C:membrane"/>
    <property type="evidence" value="ECO:0007669"/>
    <property type="project" value="UniProtKB-SubCell"/>
</dbReference>
<dbReference type="SMART" id="SM00320">
    <property type="entry name" value="WD40"/>
    <property type="match status" value="4"/>
</dbReference>
<dbReference type="Proteomes" id="UP000030708">
    <property type="component" value="Unassembled WGS sequence"/>
</dbReference>
<feature type="transmembrane region" description="Helical" evidence="10">
    <location>
        <begin position="581"/>
        <end position="601"/>
    </location>
</feature>
<gene>
    <name evidence="12" type="ORF">PFTANZ_04019</name>
</gene>
<dbReference type="InterPro" id="IPR025423">
    <property type="entry name" value="TMEM205-like"/>
</dbReference>
<evidence type="ECO:0000256" key="5">
    <source>
        <dbReference type="ARBA" id="ARBA00022737"/>
    </source>
</evidence>
<protein>
    <recommendedName>
        <fullName evidence="11">TMEM205-like domain-containing protein</fullName>
    </recommendedName>
</protein>
<dbReference type="PRINTS" id="PR00320">
    <property type="entry name" value="GPROTEINBRPT"/>
</dbReference>
<dbReference type="EMBL" id="KI926479">
    <property type="protein sequence ID" value="ETW35276.1"/>
    <property type="molecule type" value="Genomic_DNA"/>
</dbReference>
<keyword evidence="4 10" id="KW-0812">Transmembrane</keyword>
<dbReference type="PROSITE" id="PS00678">
    <property type="entry name" value="WD_REPEATS_1"/>
    <property type="match status" value="1"/>
</dbReference>
<evidence type="ECO:0000313" key="13">
    <source>
        <dbReference type="Proteomes" id="UP000030708"/>
    </source>
</evidence>
<dbReference type="InterPro" id="IPR015943">
    <property type="entry name" value="WD40/YVTN_repeat-like_dom_sf"/>
</dbReference>
<keyword evidence="6 10" id="KW-1133">Transmembrane helix</keyword>
<keyword evidence="5" id="KW-0677">Repeat</keyword>
<evidence type="ECO:0000259" key="11">
    <source>
        <dbReference type="Pfam" id="PF13664"/>
    </source>
</evidence>
<evidence type="ECO:0000256" key="2">
    <source>
        <dbReference type="ARBA" id="ARBA00022553"/>
    </source>
</evidence>
<reference evidence="12 13" key="1">
    <citation type="submission" date="2013-02" db="EMBL/GenBank/DDBJ databases">
        <title>The Genome Annotation of Plasmodium falciparum Tanzania (2000708).</title>
        <authorList>
            <consortium name="The Broad Institute Genome Sequencing Platform"/>
            <consortium name="The Broad Institute Genome Sequencing Center for Infectious Disease"/>
            <person name="Neafsey D."/>
            <person name="Hoffman S."/>
            <person name="Volkman S."/>
            <person name="Rosenthal P."/>
            <person name="Walker B."/>
            <person name="Young S.K."/>
            <person name="Zeng Q."/>
            <person name="Gargeya S."/>
            <person name="Fitzgerald M."/>
            <person name="Haas B."/>
            <person name="Abouelleil A."/>
            <person name="Allen A.W."/>
            <person name="Alvarado L."/>
            <person name="Arachchi H.M."/>
            <person name="Berlin A.M."/>
            <person name="Chapman S.B."/>
            <person name="Gainer-Dewar J."/>
            <person name="Goldberg J."/>
            <person name="Griggs A."/>
            <person name="Gujja S."/>
            <person name="Hansen M."/>
            <person name="Howarth C."/>
            <person name="Imamovic A."/>
            <person name="Ireland A."/>
            <person name="Larimer J."/>
            <person name="McCowan C."/>
            <person name="Murphy C."/>
            <person name="Pearson M."/>
            <person name="Poon T.W."/>
            <person name="Priest M."/>
            <person name="Roberts A."/>
            <person name="Saif S."/>
            <person name="Shea T."/>
            <person name="Sisk P."/>
            <person name="Sykes S."/>
            <person name="Wortman J."/>
            <person name="Nusbaum C."/>
            <person name="Birren B."/>
        </authorList>
    </citation>
    <scope>NUCLEOTIDE SEQUENCE [LARGE SCALE GENOMIC DNA]</scope>
    <source>
        <strain evidence="13">Tanzania (2000708)</strain>
    </source>
</reference>
<dbReference type="InterPro" id="IPR019775">
    <property type="entry name" value="WD40_repeat_CS"/>
</dbReference>
<evidence type="ECO:0000256" key="7">
    <source>
        <dbReference type="ARBA" id="ARBA00023136"/>
    </source>
</evidence>
<feature type="region of interest" description="Disordered" evidence="9">
    <location>
        <begin position="1"/>
        <end position="40"/>
    </location>
</feature>
<feature type="transmembrane region" description="Helical" evidence="10">
    <location>
        <begin position="665"/>
        <end position="686"/>
    </location>
</feature>
<dbReference type="InterPro" id="IPR044285">
    <property type="entry name" value="PWP1"/>
</dbReference>
<dbReference type="SUPFAM" id="SSF50978">
    <property type="entry name" value="WD40 repeat-like"/>
    <property type="match status" value="1"/>
</dbReference>
<reference evidence="12 13" key="2">
    <citation type="submission" date="2013-02" db="EMBL/GenBank/DDBJ databases">
        <title>The Genome Sequence of Plasmodium falciparum Tanzania (2000708).</title>
        <authorList>
            <consortium name="The Broad Institute Genome Sequencing Platform"/>
            <consortium name="The Broad Institute Genome Sequencing Center for Infectious Disease"/>
            <person name="Neafsey D."/>
            <person name="Cheeseman I."/>
            <person name="Volkman S."/>
            <person name="Adams J."/>
            <person name="Walker B."/>
            <person name="Young S.K."/>
            <person name="Zeng Q."/>
            <person name="Gargeya S."/>
            <person name="Fitzgerald M."/>
            <person name="Haas B."/>
            <person name="Abouelleil A."/>
            <person name="Alvarado L."/>
            <person name="Arachchi H.M."/>
            <person name="Berlin A.M."/>
            <person name="Chapman S.B."/>
            <person name="Dewar J."/>
            <person name="Goldberg J."/>
            <person name="Griggs A."/>
            <person name="Gujja S."/>
            <person name="Hansen M."/>
            <person name="Howarth C."/>
            <person name="Imamovic A."/>
            <person name="Larimer J."/>
            <person name="McCowan C."/>
            <person name="Murphy C."/>
            <person name="Neiman D."/>
            <person name="Pearson M."/>
            <person name="Priest M."/>
            <person name="Roberts A."/>
            <person name="Saif S."/>
            <person name="Shea T."/>
            <person name="Sisk P."/>
            <person name="Sykes S."/>
            <person name="Wortman J."/>
            <person name="Nusbaum C."/>
            <person name="Birren B."/>
        </authorList>
    </citation>
    <scope>NUCLEOTIDE SEQUENCE [LARGE SCALE GENOMIC DNA]</scope>
    <source>
        <strain evidence="13">Tanzania (2000708)</strain>
    </source>
</reference>
<dbReference type="InterPro" id="IPR020472">
    <property type="entry name" value="WD40_PAC1"/>
</dbReference>
<evidence type="ECO:0000256" key="8">
    <source>
        <dbReference type="PROSITE-ProRule" id="PRU00221"/>
    </source>
</evidence>
<sequence length="687" mass="79694">MGNQVLDESDVVKHSSENIEKKEKIGKKKKTKKQKKEVKKSDIVSCIAFLSRGKKKKSLQESNDEHEENEEYEEYSSDCNHSGALSNEEKELKKKKKRKKGKNNKYDVLENIFNDEREYKKSIVHDNLISKDKKYIYEDELNIEENDSIVINGKIYSDMGTLEIHVFNYDEDIFNIYDDVIIDNYPLCIETIHQSYFKEKNIVAVGTLDCSIQLWDLYNIDMLEPLYYLGDNEMKKMKKNKKRKLKTNNNIHYEKKNIKNIPEDEEPNNISKQKIKGHTDCITSLNSSKILPSLLVSGSKDSTVKLWDLNNLNNLHTFSFHQKKINNLSFHSKDKNLLFSTSSDKTLKIYDIRQNQVALDIHLSNIPEATIWNTHEENIILSSYIDGYINKIDIKYINTSSNKPQNNYLVNFKAFENSCTSLLSMNYKNLTLAGSEDGVIKAYDFHNLLNEQPHCVYSKNLKKNLFYMKDNEDWPNVVFLGCDKLYDWDVFECLASLVISLFPKLIIKNPQVLRPLLNVSWGYLFGSTFWLCFFSEVGLLRSLKNMKGVPLPESASEAKKLLEEMKNSEGDFNRRSLDFQYFFSLATLFSGILLLSTVKLANHNLQLRLSSSVVVITSLLNSLYLHNKVHNLKSKKESLYNDFIANPKNEKTVADLKKNKKEFHIFHGLSVLSLYVSFFGLTPYIFT</sequence>
<feature type="compositionally biased region" description="Acidic residues" evidence="9">
    <location>
        <begin position="62"/>
        <end position="76"/>
    </location>
</feature>
<dbReference type="PROSITE" id="PS50294">
    <property type="entry name" value="WD_REPEATS_REGION"/>
    <property type="match status" value="1"/>
</dbReference>
<dbReference type="InterPro" id="IPR036322">
    <property type="entry name" value="WD40_repeat_dom_sf"/>
</dbReference>
<dbReference type="GO" id="GO:0005634">
    <property type="term" value="C:nucleus"/>
    <property type="evidence" value="ECO:0007669"/>
    <property type="project" value="TreeGrafter"/>
</dbReference>
<keyword evidence="7 10" id="KW-0472">Membrane</keyword>
<feature type="domain" description="TMEM205-like" evidence="11">
    <location>
        <begin position="520"/>
        <end position="637"/>
    </location>
</feature>
<evidence type="ECO:0000256" key="9">
    <source>
        <dbReference type="SAM" id="MobiDB-lite"/>
    </source>
</evidence>